<evidence type="ECO:0000256" key="1">
    <source>
        <dbReference type="SAM" id="MobiDB-lite"/>
    </source>
</evidence>
<dbReference type="AlphaFoldDB" id="A0A3N4MHM0"/>
<name>A0A3N4MHM0_9NEIS</name>
<keyword evidence="2" id="KW-0812">Transmembrane</keyword>
<evidence type="ECO:0000256" key="2">
    <source>
        <dbReference type="SAM" id="Phobius"/>
    </source>
</evidence>
<dbReference type="Proteomes" id="UP000272412">
    <property type="component" value="Unassembled WGS sequence"/>
</dbReference>
<evidence type="ECO:0000313" key="3">
    <source>
        <dbReference type="EMBL" id="RPD82991.1"/>
    </source>
</evidence>
<dbReference type="Pfam" id="PF05616">
    <property type="entry name" value="Neisseria_TspB"/>
    <property type="match status" value="1"/>
</dbReference>
<feature type="region of interest" description="Disordered" evidence="1">
    <location>
        <begin position="1"/>
        <end position="28"/>
    </location>
</feature>
<dbReference type="EMBL" id="RPFL01000105">
    <property type="protein sequence ID" value="RPD82991.1"/>
    <property type="molecule type" value="Genomic_DNA"/>
</dbReference>
<feature type="non-terminal residue" evidence="3">
    <location>
        <position position="1"/>
    </location>
</feature>
<organism evidence="3 4">
    <name type="scientific">Neisseria weixii</name>
    <dbReference type="NCBI Taxonomy" id="1853276"/>
    <lineage>
        <taxon>Bacteria</taxon>
        <taxon>Pseudomonadati</taxon>
        <taxon>Pseudomonadota</taxon>
        <taxon>Betaproteobacteria</taxon>
        <taxon>Neisseriales</taxon>
        <taxon>Neisseriaceae</taxon>
        <taxon>Neisseria</taxon>
    </lineage>
</organism>
<accession>A0A3N4MHM0</accession>
<keyword evidence="4" id="KW-1185">Reference proteome</keyword>
<comment type="caution">
    <text evidence="3">The sequence shown here is derived from an EMBL/GenBank/DDBJ whole genome shotgun (WGS) entry which is preliminary data.</text>
</comment>
<keyword evidence="2" id="KW-0472">Membrane</keyword>
<reference evidence="3 4" key="1">
    <citation type="submission" date="2018-11" db="EMBL/GenBank/DDBJ databases">
        <title>Neisseria weixii sp. nov. isolated from the rectal contents of plateau pika (Ochotona cruzoniae).</title>
        <authorList>
            <person name="Zhang G."/>
        </authorList>
    </citation>
    <scope>NUCLEOTIDE SEQUENCE [LARGE SCALE GENOMIC DNA]</scope>
    <source>
        <strain evidence="3 4">10009</strain>
    </source>
</reference>
<sequence length="115" mass="12832">QQQPGQQQPGQQQQQQKQDFCQQNPNSAQCADLGEADYEDLVIPETPIDLKLEPMDIFSTDGTCPANPTFSLGALGTFEIPYDYFCKIARLLRPILILGTIIMCGFFAYNAVKEL</sequence>
<dbReference type="NCBIfam" id="NF041109">
    <property type="entry name" value="VF_TspB_C_term"/>
    <property type="match status" value="1"/>
</dbReference>
<keyword evidence="2" id="KW-1133">Transmembrane helix</keyword>
<protein>
    <recommendedName>
        <fullName evidence="5">TspB protein</fullName>
    </recommendedName>
</protein>
<dbReference type="InterPro" id="IPR008708">
    <property type="entry name" value="Neisseria_TspB"/>
</dbReference>
<gene>
    <name evidence="3" type="ORF">EGK74_13880</name>
</gene>
<feature type="transmembrane region" description="Helical" evidence="2">
    <location>
        <begin position="91"/>
        <end position="112"/>
    </location>
</feature>
<evidence type="ECO:0000313" key="4">
    <source>
        <dbReference type="Proteomes" id="UP000272412"/>
    </source>
</evidence>
<proteinExistence type="predicted"/>
<feature type="compositionally biased region" description="Low complexity" evidence="1">
    <location>
        <begin position="1"/>
        <end position="23"/>
    </location>
</feature>
<dbReference type="RefSeq" id="WP_277352475.1">
    <property type="nucleotide sequence ID" value="NZ_RPFL01000105.1"/>
</dbReference>
<evidence type="ECO:0008006" key="5">
    <source>
        <dbReference type="Google" id="ProtNLM"/>
    </source>
</evidence>